<keyword evidence="1" id="KW-0812">Transmembrane</keyword>
<keyword evidence="3" id="KW-1185">Reference proteome</keyword>
<reference evidence="2 3" key="1">
    <citation type="submission" date="2024-03" db="EMBL/GenBank/DDBJ databases">
        <title>A high-quality draft genome sequence of Diaporthe vaccinii, a causative agent of upright dieback and viscid rot disease in cranberry plants.</title>
        <authorList>
            <person name="Sarrasin M."/>
            <person name="Lang B.F."/>
            <person name="Burger G."/>
        </authorList>
    </citation>
    <scope>NUCLEOTIDE SEQUENCE [LARGE SCALE GENOMIC DNA]</scope>
    <source>
        <strain evidence="2 3">IS7</strain>
    </source>
</reference>
<sequence>MYYPSPLRRLGVVPGLVRLIAIILEVLSFVLLCLRHDPEYQWTTSYVILVYLILVDLVEIACLCGQARGWFISALPVLIAGDAIGALVLVCSRDWYGLWYWHGPWYAMQHQIGSGLFFALPILRFILLTLAIFEYKYETDEDRILAAETEGLLPR</sequence>
<proteinExistence type="predicted"/>
<protein>
    <recommendedName>
        <fullName evidence="4">Transmembrane protein</fullName>
    </recommendedName>
</protein>
<evidence type="ECO:0008006" key="4">
    <source>
        <dbReference type="Google" id="ProtNLM"/>
    </source>
</evidence>
<evidence type="ECO:0000313" key="3">
    <source>
        <dbReference type="Proteomes" id="UP001600888"/>
    </source>
</evidence>
<evidence type="ECO:0000256" key="1">
    <source>
        <dbReference type="SAM" id="Phobius"/>
    </source>
</evidence>
<keyword evidence="1" id="KW-1133">Transmembrane helix</keyword>
<name>A0ABR4FCR5_9PEZI</name>
<gene>
    <name evidence="2" type="ORF">FJTKL_09448</name>
</gene>
<organism evidence="2 3">
    <name type="scientific">Diaporthe vaccinii</name>
    <dbReference type="NCBI Taxonomy" id="105482"/>
    <lineage>
        <taxon>Eukaryota</taxon>
        <taxon>Fungi</taxon>
        <taxon>Dikarya</taxon>
        <taxon>Ascomycota</taxon>
        <taxon>Pezizomycotina</taxon>
        <taxon>Sordariomycetes</taxon>
        <taxon>Sordariomycetidae</taxon>
        <taxon>Diaporthales</taxon>
        <taxon>Diaporthaceae</taxon>
        <taxon>Diaporthe</taxon>
        <taxon>Diaporthe eres species complex</taxon>
    </lineage>
</organism>
<feature type="transmembrane region" description="Helical" evidence="1">
    <location>
        <begin position="12"/>
        <end position="32"/>
    </location>
</feature>
<accession>A0ABR4FCR5</accession>
<evidence type="ECO:0000313" key="2">
    <source>
        <dbReference type="EMBL" id="KAL2292479.1"/>
    </source>
</evidence>
<feature type="transmembrane region" description="Helical" evidence="1">
    <location>
        <begin position="44"/>
        <end position="63"/>
    </location>
</feature>
<dbReference type="Proteomes" id="UP001600888">
    <property type="component" value="Unassembled WGS sequence"/>
</dbReference>
<keyword evidence="1" id="KW-0472">Membrane</keyword>
<feature type="transmembrane region" description="Helical" evidence="1">
    <location>
        <begin position="110"/>
        <end position="133"/>
    </location>
</feature>
<feature type="transmembrane region" description="Helical" evidence="1">
    <location>
        <begin position="70"/>
        <end position="90"/>
    </location>
</feature>
<comment type="caution">
    <text evidence="2">The sequence shown here is derived from an EMBL/GenBank/DDBJ whole genome shotgun (WGS) entry which is preliminary data.</text>
</comment>
<dbReference type="EMBL" id="JBAWTH010000003">
    <property type="protein sequence ID" value="KAL2292479.1"/>
    <property type="molecule type" value="Genomic_DNA"/>
</dbReference>